<dbReference type="GO" id="GO:0008932">
    <property type="term" value="F:lytic endotransglycosylase activity"/>
    <property type="evidence" value="ECO:0007669"/>
    <property type="project" value="TreeGrafter"/>
</dbReference>
<dbReference type="Gene3D" id="3.10.350.10">
    <property type="entry name" value="LysM domain"/>
    <property type="match status" value="2"/>
</dbReference>
<gene>
    <name evidence="4" type="ORF">D3Y59_03280</name>
</gene>
<sequence length="354" mass="37845">MVQYDTLLMSRISHTLSAFFLLCLPVAALANPVLPPDSVGVVTRQNKTYVRHRVTAGETLYGLARRYRVSVEDIMEANPSIKGALVSGQEVLVPRVRALVPATAPKAAAATTTGTEAPTAAARSLPTDAKGNRVYKVQPGQTLFAISRKFGVAPAALQRYNKLATNGGVKVGQTLIIVPAGGAAAAAEPAVAAAKPVPTPPTARPERDDETEKERAKEREREADREKEREAAKTKEAEATREKDVAPPSPTATPADEPTRASEVVRKVTESGLAAVIEGGNSEKYLALHKTAPVGTIMMVRNIMNGQVVYVRVIGKLPDTGDNSTVLIRLSKKAVAKLNTPDQRFRVETSYLPD</sequence>
<evidence type="ECO:0000259" key="3">
    <source>
        <dbReference type="PROSITE" id="PS51782"/>
    </source>
</evidence>
<dbReference type="InterPro" id="IPR036779">
    <property type="entry name" value="LysM_dom_sf"/>
</dbReference>
<dbReference type="CDD" id="cd00118">
    <property type="entry name" value="LysM"/>
    <property type="match status" value="2"/>
</dbReference>
<organism evidence="4 5">
    <name type="scientific">Hymenobacter oligotrophus</name>
    <dbReference type="NCBI Taxonomy" id="2319843"/>
    <lineage>
        <taxon>Bacteria</taxon>
        <taxon>Pseudomonadati</taxon>
        <taxon>Bacteroidota</taxon>
        <taxon>Cytophagia</taxon>
        <taxon>Cytophagales</taxon>
        <taxon>Hymenobacteraceae</taxon>
        <taxon>Hymenobacter</taxon>
    </lineage>
</organism>
<dbReference type="Pfam" id="PF01476">
    <property type="entry name" value="LysM"/>
    <property type="match status" value="2"/>
</dbReference>
<evidence type="ECO:0000256" key="2">
    <source>
        <dbReference type="SAM" id="SignalP"/>
    </source>
</evidence>
<name>A0A3B7R4I1_9BACT</name>
<feature type="region of interest" description="Disordered" evidence="1">
    <location>
        <begin position="189"/>
        <end position="263"/>
    </location>
</feature>
<dbReference type="PROSITE" id="PS51782">
    <property type="entry name" value="LYSM"/>
    <property type="match status" value="2"/>
</dbReference>
<dbReference type="SMART" id="SM00257">
    <property type="entry name" value="LysM"/>
    <property type="match status" value="2"/>
</dbReference>
<dbReference type="EMBL" id="CP032317">
    <property type="protein sequence ID" value="AYA36169.1"/>
    <property type="molecule type" value="Genomic_DNA"/>
</dbReference>
<accession>A0A3B7R4I1</accession>
<keyword evidence="5" id="KW-1185">Reference proteome</keyword>
<dbReference type="OrthoDB" id="2149800at2"/>
<evidence type="ECO:0000256" key="1">
    <source>
        <dbReference type="SAM" id="MobiDB-lite"/>
    </source>
</evidence>
<dbReference type="Gene3D" id="2.40.40.10">
    <property type="entry name" value="RlpA-like domain"/>
    <property type="match status" value="1"/>
</dbReference>
<feature type="compositionally biased region" description="Basic and acidic residues" evidence="1">
    <location>
        <begin position="204"/>
        <end position="245"/>
    </location>
</feature>
<evidence type="ECO:0000313" key="4">
    <source>
        <dbReference type="EMBL" id="AYA36169.1"/>
    </source>
</evidence>
<feature type="signal peptide" evidence="2">
    <location>
        <begin position="1"/>
        <end position="30"/>
    </location>
</feature>
<evidence type="ECO:0000313" key="5">
    <source>
        <dbReference type="Proteomes" id="UP000262802"/>
    </source>
</evidence>
<protein>
    <submittedName>
        <fullName evidence="4">LysM peptidoglycan-binding domain-containing protein</fullName>
    </submittedName>
</protein>
<dbReference type="PANTHER" id="PTHR33734">
    <property type="entry name" value="LYSM DOMAIN-CONTAINING GPI-ANCHORED PROTEIN 2"/>
    <property type="match status" value="1"/>
</dbReference>
<dbReference type="KEGG" id="hyh:D3Y59_03280"/>
<reference evidence="4 5" key="1">
    <citation type="submission" date="2018-09" db="EMBL/GenBank/DDBJ databases">
        <title>Hymenobacter medium sp. nov., isolated from R2A medium.</title>
        <authorList>
            <person name="Yingchao G."/>
        </authorList>
    </citation>
    <scope>NUCLEOTIDE SEQUENCE [LARGE SCALE GENOMIC DNA]</scope>
    <source>
        <strain evidence="5">sh-6</strain>
    </source>
</reference>
<feature type="domain" description="LysM" evidence="3">
    <location>
        <begin position="133"/>
        <end position="177"/>
    </location>
</feature>
<keyword evidence="2" id="KW-0732">Signal</keyword>
<dbReference type="InterPro" id="IPR018392">
    <property type="entry name" value="LysM"/>
</dbReference>
<feature type="domain" description="LysM" evidence="3">
    <location>
        <begin position="50"/>
        <end position="93"/>
    </location>
</feature>
<dbReference type="Proteomes" id="UP000262802">
    <property type="component" value="Chromosome"/>
</dbReference>
<dbReference type="SUPFAM" id="SSF54106">
    <property type="entry name" value="LysM domain"/>
    <property type="match status" value="2"/>
</dbReference>
<dbReference type="AlphaFoldDB" id="A0A3B7R4I1"/>
<feature type="chain" id="PRO_5017800601" evidence="2">
    <location>
        <begin position="31"/>
        <end position="354"/>
    </location>
</feature>
<dbReference type="InterPro" id="IPR036908">
    <property type="entry name" value="RlpA-like_sf"/>
</dbReference>
<dbReference type="PANTHER" id="PTHR33734:SF22">
    <property type="entry name" value="MEMBRANE-BOUND LYTIC MUREIN TRANSGLYCOSYLASE D"/>
    <property type="match status" value="1"/>
</dbReference>
<proteinExistence type="predicted"/>